<feature type="transmembrane region" description="Helical" evidence="6">
    <location>
        <begin position="145"/>
        <end position="166"/>
    </location>
</feature>
<feature type="transmembrane region" description="Helical" evidence="6">
    <location>
        <begin position="241"/>
        <end position="261"/>
    </location>
</feature>
<dbReference type="CDD" id="cd13128">
    <property type="entry name" value="MATE_Wzx_like"/>
    <property type="match status" value="1"/>
</dbReference>
<feature type="transmembrane region" description="Helical" evidence="6">
    <location>
        <begin position="102"/>
        <end position="125"/>
    </location>
</feature>
<feature type="transmembrane region" description="Helical" evidence="6">
    <location>
        <begin position="471"/>
        <end position="491"/>
    </location>
</feature>
<evidence type="ECO:0000313" key="7">
    <source>
        <dbReference type="EMBL" id="HDD35634.1"/>
    </source>
</evidence>
<dbReference type="AlphaFoldDB" id="A0A7V0IAE7"/>
<feature type="transmembrane region" description="Helical" evidence="6">
    <location>
        <begin position="202"/>
        <end position="220"/>
    </location>
</feature>
<gene>
    <name evidence="7" type="ORF">ENF30_02410</name>
</gene>
<sequence>MKKKEGLEKSNVVEEGSFSDITQEIGRGGSIAFGGLLLGRFLQVLLHILIGRVLGPFHYGLYALGLSIMGVIRSIAGLGLNQGIVRFCSMYKGEGDFARLKGVFLSALTICLVSSILMATGLFLLSNTIAVQFFHNPKLVWILRIFSLALPFYVLMNITASFARAFKDIVRQQFIENIFHPLSNLIVVGFAFLIGLRLYGAVGGFLVSGILSAIIGLYIAKKLLPELCHSNFETKYEIKKLIFFGFPLIFVGLSYFLMINIDRIMLGFFTNAKEVGMYTAASVVAVQLLIIHNALITIFAPMVSDLFNRNLLSELNRLYKSVTRWDLLISLIGFIIISLFSHELLGLYGEQFVEASNVLILLLVAYVISTAAGPTGTLLQMIGRQYLELLNASILIVSNIFLNALLIPLYGMIGAAMATIFAFFLLNIIQLIEIFLILKIVPFSSAYFYQGLPLVALSAIANTLWIKKSFIFYKFVGVGVVLVITAAILFLTKTEEDKMILTVLNEWRFKKRVNRQDVDNPLCS</sequence>
<accession>A0A7V0IAE7</accession>
<dbReference type="GO" id="GO:0005886">
    <property type="term" value="C:plasma membrane"/>
    <property type="evidence" value="ECO:0007669"/>
    <property type="project" value="UniProtKB-SubCell"/>
</dbReference>
<organism evidence="7">
    <name type="scientific">Desulfofervidus auxilii</name>
    <dbReference type="NCBI Taxonomy" id="1621989"/>
    <lineage>
        <taxon>Bacteria</taxon>
        <taxon>Pseudomonadati</taxon>
        <taxon>Thermodesulfobacteriota</taxon>
        <taxon>Candidatus Desulfofervidia</taxon>
        <taxon>Candidatus Desulfofervidales</taxon>
        <taxon>Candidatus Desulfofervidaceae</taxon>
        <taxon>Candidatus Desulfofervidus</taxon>
    </lineage>
</organism>
<dbReference type="PANTHER" id="PTHR30250:SF27">
    <property type="entry name" value="POLYSACCHARIDE BIOSYNTHESIS PROTEIN"/>
    <property type="match status" value="1"/>
</dbReference>
<feature type="transmembrane region" description="Helical" evidence="6">
    <location>
        <begin position="447"/>
        <end position="465"/>
    </location>
</feature>
<dbReference type="Proteomes" id="UP000885706">
    <property type="component" value="Unassembled WGS sequence"/>
</dbReference>
<feature type="transmembrane region" description="Helical" evidence="6">
    <location>
        <begin position="281"/>
        <end position="304"/>
    </location>
</feature>
<evidence type="ECO:0000256" key="1">
    <source>
        <dbReference type="ARBA" id="ARBA00004651"/>
    </source>
</evidence>
<keyword evidence="2" id="KW-1003">Cell membrane</keyword>
<dbReference type="EMBL" id="DQWQ01000104">
    <property type="protein sequence ID" value="HDD35634.1"/>
    <property type="molecule type" value="Genomic_DNA"/>
</dbReference>
<feature type="transmembrane region" description="Helical" evidence="6">
    <location>
        <begin position="386"/>
        <end position="407"/>
    </location>
</feature>
<name>A0A7V0IAE7_DESA2</name>
<keyword evidence="3 6" id="KW-0812">Transmembrane</keyword>
<proteinExistence type="predicted"/>
<feature type="transmembrane region" description="Helical" evidence="6">
    <location>
        <begin position="178"/>
        <end position="196"/>
    </location>
</feature>
<comment type="caution">
    <text evidence="7">The sequence shown here is derived from an EMBL/GenBank/DDBJ whole genome shotgun (WGS) entry which is preliminary data.</text>
</comment>
<evidence type="ECO:0000256" key="5">
    <source>
        <dbReference type="ARBA" id="ARBA00023136"/>
    </source>
</evidence>
<evidence type="ECO:0000256" key="3">
    <source>
        <dbReference type="ARBA" id="ARBA00022692"/>
    </source>
</evidence>
<comment type="subcellular location">
    <subcellularLocation>
        <location evidence="1">Cell membrane</location>
        <topology evidence="1">Multi-pass membrane protein</topology>
    </subcellularLocation>
</comment>
<dbReference type="InterPro" id="IPR050833">
    <property type="entry name" value="Poly_Biosynth_Transport"/>
</dbReference>
<dbReference type="PANTHER" id="PTHR30250">
    <property type="entry name" value="PST FAMILY PREDICTED COLANIC ACID TRANSPORTER"/>
    <property type="match status" value="1"/>
</dbReference>
<reference evidence="7" key="1">
    <citation type="journal article" date="2020" name="mSystems">
        <title>Genome- and Community-Level Interaction Insights into Carbon Utilization and Element Cycling Functions of Hydrothermarchaeota in Hydrothermal Sediment.</title>
        <authorList>
            <person name="Zhou Z."/>
            <person name="Liu Y."/>
            <person name="Xu W."/>
            <person name="Pan J."/>
            <person name="Luo Z.H."/>
            <person name="Li M."/>
        </authorList>
    </citation>
    <scope>NUCLEOTIDE SEQUENCE [LARGE SCALE GENOMIC DNA]</scope>
    <source>
        <strain evidence="7">HyVt-113</strain>
    </source>
</reference>
<feature type="transmembrane region" description="Helical" evidence="6">
    <location>
        <begin position="325"/>
        <end position="345"/>
    </location>
</feature>
<evidence type="ECO:0000256" key="6">
    <source>
        <dbReference type="SAM" id="Phobius"/>
    </source>
</evidence>
<feature type="transmembrane region" description="Helical" evidence="6">
    <location>
        <begin position="31"/>
        <end position="53"/>
    </location>
</feature>
<evidence type="ECO:0000256" key="4">
    <source>
        <dbReference type="ARBA" id="ARBA00022989"/>
    </source>
</evidence>
<keyword evidence="4 6" id="KW-1133">Transmembrane helix</keyword>
<keyword evidence="5 6" id="KW-0472">Membrane</keyword>
<protein>
    <submittedName>
        <fullName evidence="7">Flippase</fullName>
    </submittedName>
</protein>
<dbReference type="InterPro" id="IPR002797">
    <property type="entry name" value="Polysacc_synth"/>
</dbReference>
<evidence type="ECO:0000256" key="2">
    <source>
        <dbReference type="ARBA" id="ARBA00022475"/>
    </source>
</evidence>
<feature type="transmembrane region" description="Helical" evidence="6">
    <location>
        <begin position="59"/>
        <end position="81"/>
    </location>
</feature>
<feature type="transmembrane region" description="Helical" evidence="6">
    <location>
        <begin position="357"/>
        <end position="379"/>
    </location>
</feature>
<feature type="transmembrane region" description="Helical" evidence="6">
    <location>
        <begin position="413"/>
        <end position="438"/>
    </location>
</feature>
<dbReference type="Pfam" id="PF01943">
    <property type="entry name" value="Polysacc_synt"/>
    <property type="match status" value="1"/>
</dbReference>